<keyword evidence="8" id="KW-1185">Reference proteome</keyword>
<dbReference type="Gene3D" id="3.40.462.20">
    <property type="match status" value="1"/>
</dbReference>
<comment type="similarity">
    <text evidence="1">Belongs to the oxygen-dependent FAD-linked oxidoreductase family.</text>
</comment>
<dbReference type="PANTHER" id="PTHR42973">
    <property type="entry name" value="BINDING OXIDOREDUCTASE, PUTATIVE (AFU_ORTHOLOGUE AFUA_1G17690)-RELATED"/>
    <property type="match status" value="1"/>
</dbReference>
<feature type="signal peptide" evidence="5">
    <location>
        <begin position="1"/>
        <end position="21"/>
    </location>
</feature>
<dbReference type="InterPro" id="IPR016166">
    <property type="entry name" value="FAD-bd_PCMH"/>
</dbReference>
<dbReference type="InterPro" id="IPR036318">
    <property type="entry name" value="FAD-bd_PCMH-like_sf"/>
</dbReference>
<reference evidence="7 8" key="1">
    <citation type="submission" date="2019-10" db="EMBL/GenBank/DDBJ databases">
        <authorList>
            <person name="Palmer J.M."/>
        </authorList>
    </citation>
    <scope>NUCLEOTIDE SEQUENCE [LARGE SCALE GENOMIC DNA]</scope>
    <source>
        <strain evidence="7 8">TWF718</strain>
    </source>
</reference>
<feature type="chain" id="PRO_5042929629" description="FAD-binding PCMH-type domain-containing protein" evidence="5">
    <location>
        <begin position="22"/>
        <end position="507"/>
    </location>
</feature>
<organism evidence="7 8">
    <name type="scientific">Orbilia javanica</name>
    <dbReference type="NCBI Taxonomy" id="47235"/>
    <lineage>
        <taxon>Eukaryota</taxon>
        <taxon>Fungi</taxon>
        <taxon>Dikarya</taxon>
        <taxon>Ascomycota</taxon>
        <taxon>Pezizomycotina</taxon>
        <taxon>Orbiliomycetes</taxon>
        <taxon>Orbiliales</taxon>
        <taxon>Orbiliaceae</taxon>
        <taxon>Orbilia</taxon>
    </lineage>
</organism>
<protein>
    <recommendedName>
        <fullName evidence="6">FAD-binding PCMH-type domain-containing protein</fullName>
    </recommendedName>
</protein>
<dbReference type="Gene3D" id="3.30.465.10">
    <property type="match status" value="1"/>
</dbReference>
<comment type="caution">
    <text evidence="7">The sequence shown here is derived from an EMBL/GenBank/DDBJ whole genome shotgun (WGS) entry which is preliminary data.</text>
</comment>
<dbReference type="InterPro" id="IPR050416">
    <property type="entry name" value="FAD-linked_Oxidoreductase"/>
</dbReference>
<dbReference type="SUPFAM" id="SSF56176">
    <property type="entry name" value="FAD-binding/transporter-associated domain-like"/>
    <property type="match status" value="1"/>
</dbReference>
<dbReference type="Pfam" id="PF01565">
    <property type="entry name" value="FAD_binding_4"/>
    <property type="match status" value="1"/>
</dbReference>
<keyword evidence="4" id="KW-0560">Oxidoreductase</keyword>
<proteinExistence type="inferred from homology"/>
<feature type="domain" description="FAD-binding PCMH-type" evidence="6">
    <location>
        <begin position="63"/>
        <end position="235"/>
    </location>
</feature>
<evidence type="ECO:0000256" key="3">
    <source>
        <dbReference type="ARBA" id="ARBA00022827"/>
    </source>
</evidence>
<dbReference type="GO" id="GO:0016491">
    <property type="term" value="F:oxidoreductase activity"/>
    <property type="evidence" value="ECO:0007669"/>
    <property type="project" value="UniProtKB-KW"/>
</dbReference>
<dbReference type="GO" id="GO:0071949">
    <property type="term" value="F:FAD binding"/>
    <property type="evidence" value="ECO:0007669"/>
    <property type="project" value="InterPro"/>
</dbReference>
<dbReference type="InterPro" id="IPR006094">
    <property type="entry name" value="Oxid_FAD_bind_N"/>
</dbReference>
<dbReference type="AlphaFoldDB" id="A0AAN8RNS5"/>
<dbReference type="InterPro" id="IPR016169">
    <property type="entry name" value="FAD-bd_PCMH_sub2"/>
</dbReference>
<dbReference type="InterPro" id="IPR016167">
    <property type="entry name" value="FAD-bd_PCMH_sub1"/>
</dbReference>
<evidence type="ECO:0000313" key="8">
    <source>
        <dbReference type="Proteomes" id="UP001313282"/>
    </source>
</evidence>
<accession>A0AAN8RNS5</accession>
<keyword evidence="5" id="KW-0732">Signal</keyword>
<keyword evidence="3" id="KW-0274">FAD</keyword>
<name>A0AAN8RNS5_9PEZI</name>
<dbReference type="PROSITE" id="PS51387">
    <property type="entry name" value="FAD_PCMH"/>
    <property type="match status" value="1"/>
</dbReference>
<evidence type="ECO:0000256" key="4">
    <source>
        <dbReference type="ARBA" id="ARBA00023002"/>
    </source>
</evidence>
<dbReference type="EMBL" id="JAVHNR010000001">
    <property type="protein sequence ID" value="KAK6357613.1"/>
    <property type="molecule type" value="Genomic_DNA"/>
</dbReference>
<evidence type="ECO:0000256" key="1">
    <source>
        <dbReference type="ARBA" id="ARBA00005466"/>
    </source>
</evidence>
<evidence type="ECO:0000313" key="7">
    <source>
        <dbReference type="EMBL" id="KAK6357613.1"/>
    </source>
</evidence>
<dbReference type="Proteomes" id="UP001313282">
    <property type="component" value="Unassembled WGS sequence"/>
</dbReference>
<evidence type="ECO:0000256" key="5">
    <source>
        <dbReference type="SAM" id="SignalP"/>
    </source>
</evidence>
<dbReference type="Gene3D" id="3.30.43.10">
    <property type="entry name" value="Uridine Diphospho-n-acetylenolpyruvylglucosamine Reductase, domain 2"/>
    <property type="match status" value="1"/>
</dbReference>
<evidence type="ECO:0000256" key="2">
    <source>
        <dbReference type="ARBA" id="ARBA00022630"/>
    </source>
</evidence>
<gene>
    <name evidence="7" type="ORF">TWF718_001921</name>
</gene>
<evidence type="ECO:0000259" key="6">
    <source>
        <dbReference type="PROSITE" id="PS51387"/>
    </source>
</evidence>
<dbReference type="PANTHER" id="PTHR42973:SF13">
    <property type="entry name" value="FAD-BINDING PCMH-TYPE DOMAIN-CONTAINING PROTEIN"/>
    <property type="match status" value="1"/>
</dbReference>
<keyword evidence="2" id="KW-0285">Flavoprotein</keyword>
<sequence>MHVSRFVVFSVVGLMAQPSLGWISASTLKACNEISKALPNKVSFPLSLTYYHEAGEYWSTVLRDLKPACIVLPESTLDVSTSVKILNKYPDVKFTAKSGGHDPNVGHATAQDGVVISMSKISGATYDRARNVALVKPGGEWNDVIAALNKEGVTIVGGRLGIVGIGGFLLQGGISFLSSQYGLAADNIVSWEIVAANGTIINVNAADQPDLAVALRGSGSQFGIVTQFTTRAYPIGKVWGGMRIYDDSKREAIFKALHDFVPYNPQDPKAAIIATNSFAIGGTRSFIMFYFYDGETPPTSGPFADFLKIGSILDITKTQTYPELLKSNGFGASLLNARISFRTLTLPYIASNPAIYGEISDKMRDITKDFLSNPFKLTSQCSVDFQPLSHIVGKHTEERGGNAMGLRGSDPDRVILEIQCSWSDKGDDETMRQFSRDLTDWIESKIPVWLGGQYGPATGVYLPLFMNDAMSDQNVTGSYRDYAKFKALQLQADPQGILRTRTGGFKY</sequence>